<organism evidence="2 3">
    <name type="scientific">Enterococcus gallinarum</name>
    <dbReference type="NCBI Taxonomy" id="1353"/>
    <lineage>
        <taxon>Bacteria</taxon>
        <taxon>Bacillati</taxon>
        <taxon>Bacillota</taxon>
        <taxon>Bacilli</taxon>
        <taxon>Lactobacillales</taxon>
        <taxon>Enterococcaceae</taxon>
        <taxon>Enterococcus</taxon>
    </lineage>
</organism>
<dbReference type="EMBL" id="UFYW01000001">
    <property type="protein sequence ID" value="STD82601.1"/>
    <property type="molecule type" value="Genomic_DNA"/>
</dbReference>
<accession>A0A376GVJ9</accession>
<keyword evidence="1" id="KW-1133">Transmembrane helix</keyword>
<sequence length="88" mass="10718">MSDERWLQLRRRRKIELYLCLIVVMPMVYGLWFNLIFLIRYTTLLFCIAVLTALYELLKLLYDKRNQKKKLESANNCFSFRPSLVRSH</sequence>
<keyword evidence="1" id="KW-0812">Transmembrane</keyword>
<proteinExistence type="predicted"/>
<keyword evidence="1" id="KW-0472">Membrane</keyword>
<dbReference type="OrthoDB" id="9981233at2"/>
<gene>
    <name evidence="2" type="ORF">NCTC12360_01033</name>
</gene>
<keyword evidence="3" id="KW-1185">Reference proteome</keyword>
<feature type="transmembrane region" description="Helical" evidence="1">
    <location>
        <begin position="15"/>
        <end position="32"/>
    </location>
</feature>
<evidence type="ECO:0000313" key="2">
    <source>
        <dbReference type="EMBL" id="STD82601.1"/>
    </source>
</evidence>
<reference evidence="2 3" key="1">
    <citation type="submission" date="2018-06" db="EMBL/GenBank/DDBJ databases">
        <authorList>
            <consortium name="Pathogen Informatics"/>
            <person name="Doyle S."/>
        </authorList>
    </citation>
    <scope>NUCLEOTIDE SEQUENCE [LARGE SCALE GENOMIC DNA]</scope>
    <source>
        <strain evidence="2 3">NCTC12360</strain>
    </source>
</reference>
<evidence type="ECO:0000256" key="1">
    <source>
        <dbReference type="SAM" id="Phobius"/>
    </source>
</evidence>
<protein>
    <submittedName>
        <fullName evidence="2">Uncharacterized protein</fullName>
    </submittedName>
</protein>
<name>A0A376GVJ9_ENTGA</name>
<evidence type="ECO:0000313" key="3">
    <source>
        <dbReference type="Proteomes" id="UP000254807"/>
    </source>
</evidence>
<feature type="transmembrane region" description="Helical" evidence="1">
    <location>
        <begin position="38"/>
        <end position="58"/>
    </location>
</feature>
<dbReference type="AlphaFoldDB" id="A0A376GVJ9"/>
<dbReference type="Proteomes" id="UP000254807">
    <property type="component" value="Unassembled WGS sequence"/>
</dbReference>